<sequence>MTEDNWPGEWLRGVLGVCVLRILTDGSSYGYAIIQRLAEAGLGAVKGGTLYPLLGRLEEAGHLEVEWRPGDGGPGRKFYALTEQGRREAAGQAARWAAFTATTRALTDGALSARDRPATNQVPTESPADPPEKELT</sequence>
<feature type="region of interest" description="Disordered" evidence="1">
    <location>
        <begin position="108"/>
        <end position="136"/>
    </location>
</feature>
<evidence type="ECO:0000313" key="3">
    <source>
        <dbReference type="EMBL" id="MEO9248173.1"/>
    </source>
</evidence>
<dbReference type="EMBL" id="JBDXMX010000004">
    <property type="protein sequence ID" value="MEO9248173.1"/>
    <property type="molecule type" value="Genomic_DNA"/>
</dbReference>
<dbReference type="Gene3D" id="1.10.10.10">
    <property type="entry name" value="Winged helix-like DNA-binding domain superfamily/Winged helix DNA-binding domain"/>
    <property type="match status" value="1"/>
</dbReference>
<dbReference type="Pfam" id="PF03551">
    <property type="entry name" value="PadR"/>
    <property type="match status" value="1"/>
</dbReference>
<proteinExistence type="predicted"/>
<comment type="caution">
    <text evidence="3">The sequence shown here is derived from an EMBL/GenBank/DDBJ whole genome shotgun (WGS) entry which is preliminary data.</text>
</comment>
<reference evidence="3 4" key="1">
    <citation type="submission" date="2024-05" db="EMBL/GenBank/DDBJ databases">
        <authorList>
            <person name="Yi C."/>
        </authorList>
    </citation>
    <scope>NUCLEOTIDE SEQUENCE [LARGE SCALE GENOMIC DNA]</scope>
    <source>
        <strain evidence="3 4">XS13</strain>
    </source>
</reference>
<evidence type="ECO:0000313" key="4">
    <source>
        <dbReference type="Proteomes" id="UP001484097"/>
    </source>
</evidence>
<organism evidence="3 4">
    <name type="scientific">Citricoccus nitrophenolicus</name>
    <dbReference type="NCBI Taxonomy" id="863575"/>
    <lineage>
        <taxon>Bacteria</taxon>
        <taxon>Bacillati</taxon>
        <taxon>Actinomycetota</taxon>
        <taxon>Actinomycetes</taxon>
        <taxon>Micrococcales</taxon>
        <taxon>Micrococcaceae</taxon>
        <taxon>Citricoccus</taxon>
    </lineage>
</organism>
<dbReference type="InterPro" id="IPR052509">
    <property type="entry name" value="Metal_resp_DNA-bind_regulator"/>
</dbReference>
<dbReference type="InterPro" id="IPR036390">
    <property type="entry name" value="WH_DNA-bd_sf"/>
</dbReference>
<dbReference type="PANTHER" id="PTHR33169">
    <property type="entry name" value="PADR-FAMILY TRANSCRIPTIONAL REGULATOR"/>
    <property type="match status" value="1"/>
</dbReference>
<evidence type="ECO:0000259" key="2">
    <source>
        <dbReference type="Pfam" id="PF03551"/>
    </source>
</evidence>
<keyword evidence="4" id="KW-1185">Reference proteome</keyword>
<dbReference type="RefSeq" id="WP_347920788.1">
    <property type="nucleotide sequence ID" value="NZ_JBDXMX010000004.1"/>
</dbReference>
<accession>A0ABV0IJ33</accession>
<dbReference type="PANTHER" id="PTHR33169:SF14">
    <property type="entry name" value="TRANSCRIPTIONAL REGULATOR RV3488"/>
    <property type="match status" value="1"/>
</dbReference>
<evidence type="ECO:0000256" key="1">
    <source>
        <dbReference type="SAM" id="MobiDB-lite"/>
    </source>
</evidence>
<name>A0ABV0IJ33_9MICC</name>
<dbReference type="InterPro" id="IPR036388">
    <property type="entry name" value="WH-like_DNA-bd_sf"/>
</dbReference>
<feature type="domain" description="Transcription regulator PadR N-terminal" evidence="2">
    <location>
        <begin position="19"/>
        <end position="89"/>
    </location>
</feature>
<dbReference type="Proteomes" id="UP001484097">
    <property type="component" value="Unassembled WGS sequence"/>
</dbReference>
<dbReference type="InterPro" id="IPR005149">
    <property type="entry name" value="Tscrpt_reg_PadR_N"/>
</dbReference>
<protein>
    <submittedName>
        <fullName evidence="3">PadR family transcriptional regulator</fullName>
    </submittedName>
</protein>
<dbReference type="SUPFAM" id="SSF46785">
    <property type="entry name" value="Winged helix' DNA-binding domain"/>
    <property type="match status" value="1"/>
</dbReference>
<gene>
    <name evidence="3" type="ORF">ABDK96_10810</name>
</gene>